<proteinExistence type="predicted"/>
<gene>
    <name evidence="2" type="ORF">BGZ95_009475</name>
</gene>
<sequence>MVSNGVTSFLQLTTTFIKRNAIHLSEKKDRHNERDAKNGNGKDDTGSGSATHNSRLNHSKNGVIKKTDEVKVPQHSLEQKRLASRKWDQEHRVNEAENSRCVKAPKSSQWSHLTSHPIAIFAADVLQSDFFVTLSCLIIRMSDL</sequence>
<dbReference type="Proteomes" id="UP001194580">
    <property type="component" value="Unassembled WGS sequence"/>
</dbReference>
<evidence type="ECO:0000313" key="3">
    <source>
        <dbReference type="Proteomes" id="UP001194580"/>
    </source>
</evidence>
<feature type="compositionally biased region" description="Basic and acidic residues" evidence="1">
    <location>
        <begin position="25"/>
        <end position="45"/>
    </location>
</feature>
<dbReference type="AlphaFoldDB" id="A0AAD4DEX9"/>
<protein>
    <submittedName>
        <fullName evidence="2">Uncharacterized protein</fullName>
    </submittedName>
</protein>
<feature type="compositionally biased region" description="Polar residues" evidence="1">
    <location>
        <begin position="46"/>
        <end position="60"/>
    </location>
</feature>
<feature type="region of interest" description="Disordered" evidence="1">
    <location>
        <begin position="25"/>
        <end position="100"/>
    </location>
</feature>
<name>A0AAD4DEX9_9FUNG</name>
<evidence type="ECO:0000313" key="2">
    <source>
        <dbReference type="EMBL" id="KAG0274782.1"/>
    </source>
</evidence>
<feature type="compositionally biased region" description="Basic and acidic residues" evidence="1">
    <location>
        <begin position="65"/>
        <end position="100"/>
    </location>
</feature>
<organism evidence="2 3">
    <name type="scientific">Linnemannia exigua</name>
    <dbReference type="NCBI Taxonomy" id="604196"/>
    <lineage>
        <taxon>Eukaryota</taxon>
        <taxon>Fungi</taxon>
        <taxon>Fungi incertae sedis</taxon>
        <taxon>Mucoromycota</taxon>
        <taxon>Mortierellomycotina</taxon>
        <taxon>Mortierellomycetes</taxon>
        <taxon>Mortierellales</taxon>
        <taxon>Mortierellaceae</taxon>
        <taxon>Linnemannia</taxon>
    </lineage>
</organism>
<dbReference type="EMBL" id="JAAAIL010000562">
    <property type="protein sequence ID" value="KAG0274782.1"/>
    <property type="molecule type" value="Genomic_DNA"/>
</dbReference>
<keyword evidence="3" id="KW-1185">Reference proteome</keyword>
<comment type="caution">
    <text evidence="2">The sequence shown here is derived from an EMBL/GenBank/DDBJ whole genome shotgun (WGS) entry which is preliminary data.</text>
</comment>
<evidence type="ECO:0000256" key="1">
    <source>
        <dbReference type="SAM" id="MobiDB-lite"/>
    </source>
</evidence>
<accession>A0AAD4DEX9</accession>
<reference evidence="2" key="1">
    <citation type="journal article" date="2020" name="Fungal Divers.">
        <title>Resolving the Mortierellaceae phylogeny through synthesis of multi-gene phylogenetics and phylogenomics.</title>
        <authorList>
            <person name="Vandepol N."/>
            <person name="Liber J."/>
            <person name="Desiro A."/>
            <person name="Na H."/>
            <person name="Kennedy M."/>
            <person name="Barry K."/>
            <person name="Grigoriev I.V."/>
            <person name="Miller A.N."/>
            <person name="O'Donnell K."/>
            <person name="Stajich J.E."/>
            <person name="Bonito G."/>
        </authorList>
    </citation>
    <scope>NUCLEOTIDE SEQUENCE</scope>
    <source>
        <strain evidence="2">NRRL 28262</strain>
    </source>
</reference>